<keyword evidence="2" id="KW-1185">Reference proteome</keyword>
<organism evidence="1 2">
    <name type="scientific">Adonisia turfae CCMR0081</name>
    <dbReference type="NCBI Taxonomy" id="2292702"/>
    <lineage>
        <taxon>Bacteria</taxon>
        <taxon>Bacillati</taxon>
        <taxon>Cyanobacteriota</taxon>
        <taxon>Adonisia</taxon>
        <taxon>Adonisia turfae</taxon>
    </lineage>
</organism>
<evidence type="ECO:0000313" key="2">
    <source>
        <dbReference type="Proteomes" id="UP000481033"/>
    </source>
</evidence>
<accession>A0A6M0RUS3</accession>
<comment type="caution">
    <text evidence="1">The sequence shown here is derived from an EMBL/GenBank/DDBJ whole genome shotgun (WGS) entry which is preliminary data.</text>
</comment>
<proteinExistence type="predicted"/>
<dbReference type="AlphaFoldDB" id="A0A6M0RUS3"/>
<gene>
    <name evidence="1" type="ORF">DXZ20_30885</name>
</gene>
<evidence type="ECO:0000313" key="1">
    <source>
        <dbReference type="EMBL" id="NEZ59974.1"/>
    </source>
</evidence>
<dbReference type="EMBL" id="QXHD01000004">
    <property type="protein sequence ID" value="NEZ59974.1"/>
    <property type="molecule type" value="Genomic_DNA"/>
</dbReference>
<protein>
    <submittedName>
        <fullName evidence="1">Uncharacterized protein</fullName>
    </submittedName>
</protein>
<dbReference type="SUPFAM" id="SSF55961">
    <property type="entry name" value="Bet v1-like"/>
    <property type="match status" value="1"/>
</dbReference>
<dbReference type="RefSeq" id="WP_006516608.1">
    <property type="nucleotide sequence ID" value="NZ_QXHD01000004.1"/>
</dbReference>
<reference evidence="1 2" key="1">
    <citation type="journal article" date="2020" name="Microb. Ecol.">
        <title>Ecogenomics of the Marine Benthic Filamentous Cyanobacterium Adonisia.</title>
        <authorList>
            <person name="Walter J.M."/>
            <person name="Coutinho F.H."/>
            <person name="Leomil L."/>
            <person name="Hargreaves P.I."/>
            <person name="Campeao M.E."/>
            <person name="Vieira V.V."/>
            <person name="Silva B.S."/>
            <person name="Fistarol G.O."/>
            <person name="Salomon P.S."/>
            <person name="Sawabe T."/>
            <person name="Mino S."/>
            <person name="Hosokawa M."/>
            <person name="Miyashita H."/>
            <person name="Maruyama F."/>
            <person name="van Verk M.C."/>
            <person name="Dutilh B.E."/>
            <person name="Thompson C.C."/>
            <person name="Thompson F.L."/>
        </authorList>
    </citation>
    <scope>NUCLEOTIDE SEQUENCE [LARGE SCALE GENOMIC DNA]</scope>
    <source>
        <strain evidence="1 2">CCMR0081</strain>
    </source>
</reference>
<sequence>MFGIYQQSTLRIEIDATMAQLRQGLTQPDQLRQWLWPQQFSESFKAPLGVGQTFSSYVGPIQIDHTVDECSDNAIRFLLHRGVDGFHEWYWGDGWVQSRLEGVSTLPLNIAQATSLLRLQLFMAMQNRQSKETP</sequence>
<name>A0A6M0RUS3_9CYAN</name>
<dbReference type="Proteomes" id="UP000481033">
    <property type="component" value="Unassembled WGS sequence"/>
</dbReference>